<dbReference type="Proteomes" id="UP000838412">
    <property type="component" value="Chromosome 2"/>
</dbReference>
<organism evidence="2 3">
    <name type="scientific">Branchiostoma lanceolatum</name>
    <name type="common">Common lancelet</name>
    <name type="synonym">Amphioxus lanceolatum</name>
    <dbReference type="NCBI Taxonomy" id="7740"/>
    <lineage>
        <taxon>Eukaryota</taxon>
        <taxon>Metazoa</taxon>
        <taxon>Chordata</taxon>
        <taxon>Cephalochordata</taxon>
        <taxon>Leptocardii</taxon>
        <taxon>Amphioxiformes</taxon>
        <taxon>Branchiostomatidae</taxon>
        <taxon>Branchiostoma</taxon>
    </lineage>
</organism>
<gene>
    <name evidence="2" type="primary">Hypp1067</name>
    <name evidence="2" type="ORF">BLAG_LOCUS12942</name>
</gene>
<dbReference type="EMBL" id="OV696687">
    <property type="protein sequence ID" value="CAH1253037.1"/>
    <property type="molecule type" value="Genomic_DNA"/>
</dbReference>
<keyword evidence="3" id="KW-1185">Reference proteome</keyword>
<name>A0A8J9ZG42_BRALA</name>
<feature type="compositionally biased region" description="Basic and acidic residues" evidence="1">
    <location>
        <begin position="1"/>
        <end position="14"/>
    </location>
</feature>
<sequence length="242" mass="27568">MQGRNDESDRKYEDVDPTGESIFVLSSGLQRAAPKVKEPPHRHHTEMDVRDAGVSPKKQYDENVPSPLPERNPRHDDQEKKQVDGRSEESDRQYEDVDPHGESIFALRSGLKTKYDEDVDGRNVPPPLPARNYRHLDMRDKQLDERNEIADRKYEDVDPHGESIFPESKRVCGKYEDVDLVSGAVNVRLKNSGLKRAVPDLPPPCKLDMGDHAMVWSEEKDESCSEPYYKQEDSDGHTSGGM</sequence>
<evidence type="ECO:0000256" key="1">
    <source>
        <dbReference type="SAM" id="MobiDB-lite"/>
    </source>
</evidence>
<dbReference type="OrthoDB" id="10111734at2759"/>
<reference evidence="2" key="1">
    <citation type="submission" date="2022-01" db="EMBL/GenBank/DDBJ databases">
        <authorList>
            <person name="Braso-Vives M."/>
        </authorList>
    </citation>
    <scope>NUCLEOTIDE SEQUENCE</scope>
</reference>
<dbReference type="AlphaFoldDB" id="A0A8J9ZG42"/>
<accession>A0A8J9ZG42</accession>
<evidence type="ECO:0000313" key="3">
    <source>
        <dbReference type="Proteomes" id="UP000838412"/>
    </source>
</evidence>
<proteinExistence type="predicted"/>
<feature type="compositionally biased region" description="Basic and acidic residues" evidence="1">
    <location>
        <begin position="71"/>
        <end position="101"/>
    </location>
</feature>
<feature type="region of interest" description="Disordered" evidence="1">
    <location>
        <begin position="1"/>
        <end position="140"/>
    </location>
</feature>
<protein>
    <submittedName>
        <fullName evidence="2">Hypp1067 protein</fullName>
    </submittedName>
</protein>
<feature type="compositionally biased region" description="Basic and acidic residues" evidence="1">
    <location>
        <begin position="35"/>
        <end position="51"/>
    </location>
</feature>
<evidence type="ECO:0000313" key="2">
    <source>
        <dbReference type="EMBL" id="CAH1253037.1"/>
    </source>
</evidence>
<feature type="region of interest" description="Disordered" evidence="1">
    <location>
        <begin position="217"/>
        <end position="242"/>
    </location>
</feature>